<reference evidence="1" key="2">
    <citation type="submission" date="2022-06" db="UniProtKB">
        <authorList>
            <consortium name="EnsemblMetazoa"/>
        </authorList>
    </citation>
    <scope>IDENTIFICATION</scope>
    <source>
        <strain evidence="1">PS312</strain>
    </source>
</reference>
<proteinExistence type="predicted"/>
<protein>
    <submittedName>
        <fullName evidence="1">Uncharacterized protein</fullName>
    </submittedName>
</protein>
<dbReference type="AlphaFoldDB" id="A0A2A6BI25"/>
<dbReference type="EnsemblMetazoa" id="PPA27190.1">
    <property type="protein sequence ID" value="PPA27190.1"/>
    <property type="gene ID" value="WBGene00116744"/>
</dbReference>
<keyword evidence="2" id="KW-1185">Reference proteome</keyword>
<evidence type="ECO:0000313" key="2">
    <source>
        <dbReference type="Proteomes" id="UP000005239"/>
    </source>
</evidence>
<gene>
    <name evidence="1" type="primary">WBGene00116744</name>
</gene>
<accession>A0A8R1UGD0</accession>
<evidence type="ECO:0000313" key="1">
    <source>
        <dbReference type="EnsemblMetazoa" id="PPA27190.1"/>
    </source>
</evidence>
<sequence length="36" mass="4085">AIAVIGNLTDEQKKKLITYFVEPCAGFKAFYNLQSY</sequence>
<accession>A0A2A6BI25</accession>
<reference evidence="2" key="1">
    <citation type="journal article" date="2008" name="Nat. Genet.">
        <title>The Pristionchus pacificus genome provides a unique perspective on nematode lifestyle and parasitism.</title>
        <authorList>
            <person name="Dieterich C."/>
            <person name="Clifton S.W."/>
            <person name="Schuster L.N."/>
            <person name="Chinwalla A."/>
            <person name="Delehaunty K."/>
            <person name="Dinkelacker I."/>
            <person name="Fulton L."/>
            <person name="Fulton R."/>
            <person name="Godfrey J."/>
            <person name="Minx P."/>
            <person name="Mitreva M."/>
            <person name="Roeseler W."/>
            <person name="Tian H."/>
            <person name="Witte H."/>
            <person name="Yang S.P."/>
            <person name="Wilson R.K."/>
            <person name="Sommer R.J."/>
        </authorList>
    </citation>
    <scope>NUCLEOTIDE SEQUENCE [LARGE SCALE GENOMIC DNA]</scope>
    <source>
        <strain evidence="2">PS312</strain>
    </source>
</reference>
<organism evidence="1 2">
    <name type="scientific">Pristionchus pacificus</name>
    <name type="common">Parasitic nematode worm</name>
    <dbReference type="NCBI Taxonomy" id="54126"/>
    <lineage>
        <taxon>Eukaryota</taxon>
        <taxon>Metazoa</taxon>
        <taxon>Ecdysozoa</taxon>
        <taxon>Nematoda</taxon>
        <taxon>Chromadorea</taxon>
        <taxon>Rhabditida</taxon>
        <taxon>Rhabditina</taxon>
        <taxon>Diplogasteromorpha</taxon>
        <taxon>Diplogasteroidea</taxon>
        <taxon>Neodiplogasteridae</taxon>
        <taxon>Pristionchus</taxon>
    </lineage>
</organism>
<name>A0A2A6BI25_PRIPA</name>
<dbReference type="Proteomes" id="UP000005239">
    <property type="component" value="Unassembled WGS sequence"/>
</dbReference>